<evidence type="ECO:0000313" key="3">
    <source>
        <dbReference type="RefSeq" id="XP_013794732.1"/>
    </source>
</evidence>
<reference evidence="3" key="1">
    <citation type="submission" date="2025-08" db="UniProtKB">
        <authorList>
            <consortium name="RefSeq"/>
        </authorList>
    </citation>
    <scope>IDENTIFICATION</scope>
    <source>
        <tissue evidence="3">Muscle</tissue>
    </source>
</reference>
<dbReference type="PANTHER" id="PTHR21196:SF1">
    <property type="entry name" value="U7 SNRNA-ASSOCIATED SM-LIKE PROTEIN LSM10"/>
    <property type="match status" value="1"/>
</dbReference>
<accession>A0ABM1C5T4</accession>
<evidence type="ECO:0000259" key="1">
    <source>
        <dbReference type="PROSITE" id="PS52002"/>
    </source>
</evidence>
<dbReference type="InterPro" id="IPR052840">
    <property type="entry name" value="U7_snRNA_Sm-like"/>
</dbReference>
<dbReference type="SUPFAM" id="SSF50182">
    <property type="entry name" value="Sm-like ribonucleoproteins"/>
    <property type="match status" value="1"/>
</dbReference>
<dbReference type="Gene3D" id="2.30.30.100">
    <property type="match status" value="1"/>
</dbReference>
<dbReference type="CDD" id="cd01733">
    <property type="entry name" value="LSm10"/>
    <property type="match status" value="1"/>
</dbReference>
<evidence type="ECO:0000313" key="2">
    <source>
        <dbReference type="Proteomes" id="UP000694941"/>
    </source>
</evidence>
<gene>
    <name evidence="3" type="primary">LOC106478717</name>
</gene>
<proteinExistence type="predicted"/>
<dbReference type="Proteomes" id="UP000694941">
    <property type="component" value="Unplaced"/>
</dbReference>
<name>A0ABM1C5T4_LIMPO</name>
<dbReference type="RefSeq" id="XP_013794732.1">
    <property type="nucleotide sequence ID" value="XM_013939278.2"/>
</dbReference>
<dbReference type="PANTHER" id="PTHR21196">
    <property type="entry name" value="U7 SNRNA-ASSOCIATED SM-LIKE PROTEIN LSM10"/>
    <property type="match status" value="1"/>
</dbReference>
<dbReference type="Pfam" id="PF01423">
    <property type="entry name" value="LSM"/>
    <property type="match status" value="1"/>
</dbReference>
<dbReference type="PROSITE" id="PS52002">
    <property type="entry name" value="SM"/>
    <property type="match status" value="1"/>
</dbReference>
<feature type="domain" description="Sm" evidence="1">
    <location>
        <begin position="13"/>
        <end position="85"/>
    </location>
</feature>
<dbReference type="SMART" id="SM00651">
    <property type="entry name" value="Sm"/>
    <property type="match status" value="1"/>
</dbReference>
<dbReference type="InterPro" id="IPR001163">
    <property type="entry name" value="Sm_dom_euk/arc"/>
</dbReference>
<protein>
    <submittedName>
        <fullName evidence="3">U7 snRNA-associated Sm-like protein LSm10</fullName>
    </submittedName>
</protein>
<sequence>MASLRERALSTKTLVCLLQALQERETTVELRNEVSILGRIEIVDGYMNLTMTDVTLTTPNNEQQKYESFFVQGKQVRFVHIPDDINIVEAIKKQLNLIRGRGQYKERKQHKKALAQTLKIRQENLLMKERQQESS</sequence>
<organism evidence="2 3">
    <name type="scientific">Limulus polyphemus</name>
    <name type="common">Atlantic horseshoe crab</name>
    <dbReference type="NCBI Taxonomy" id="6850"/>
    <lineage>
        <taxon>Eukaryota</taxon>
        <taxon>Metazoa</taxon>
        <taxon>Ecdysozoa</taxon>
        <taxon>Arthropoda</taxon>
        <taxon>Chelicerata</taxon>
        <taxon>Merostomata</taxon>
        <taxon>Xiphosura</taxon>
        <taxon>Limulidae</taxon>
        <taxon>Limulus</taxon>
    </lineage>
</organism>
<keyword evidence="2" id="KW-1185">Reference proteome</keyword>
<dbReference type="InterPro" id="IPR010920">
    <property type="entry name" value="LSM_dom_sf"/>
</dbReference>
<dbReference type="InterPro" id="IPR047575">
    <property type="entry name" value="Sm"/>
</dbReference>
<dbReference type="GeneID" id="106478717"/>